<evidence type="ECO:0000313" key="2">
    <source>
        <dbReference type="Proteomes" id="UP001056120"/>
    </source>
</evidence>
<evidence type="ECO:0000313" key="1">
    <source>
        <dbReference type="EMBL" id="KAI3777258.1"/>
    </source>
</evidence>
<dbReference type="Proteomes" id="UP001056120">
    <property type="component" value="Linkage Group LG15"/>
</dbReference>
<reference evidence="2" key="1">
    <citation type="journal article" date="2022" name="Mol. Ecol. Resour.">
        <title>The genomes of chicory, endive, great burdock and yacon provide insights into Asteraceae palaeo-polyploidization history and plant inulin production.</title>
        <authorList>
            <person name="Fan W."/>
            <person name="Wang S."/>
            <person name="Wang H."/>
            <person name="Wang A."/>
            <person name="Jiang F."/>
            <person name="Liu H."/>
            <person name="Zhao H."/>
            <person name="Xu D."/>
            <person name="Zhang Y."/>
        </authorList>
    </citation>
    <scope>NUCLEOTIDE SEQUENCE [LARGE SCALE GENOMIC DNA]</scope>
    <source>
        <strain evidence="2">cv. Yunnan</strain>
    </source>
</reference>
<keyword evidence="2" id="KW-1185">Reference proteome</keyword>
<organism evidence="1 2">
    <name type="scientific">Smallanthus sonchifolius</name>
    <dbReference type="NCBI Taxonomy" id="185202"/>
    <lineage>
        <taxon>Eukaryota</taxon>
        <taxon>Viridiplantae</taxon>
        <taxon>Streptophyta</taxon>
        <taxon>Embryophyta</taxon>
        <taxon>Tracheophyta</taxon>
        <taxon>Spermatophyta</taxon>
        <taxon>Magnoliopsida</taxon>
        <taxon>eudicotyledons</taxon>
        <taxon>Gunneridae</taxon>
        <taxon>Pentapetalae</taxon>
        <taxon>asterids</taxon>
        <taxon>campanulids</taxon>
        <taxon>Asterales</taxon>
        <taxon>Asteraceae</taxon>
        <taxon>Asteroideae</taxon>
        <taxon>Heliantheae alliance</taxon>
        <taxon>Millerieae</taxon>
        <taxon>Smallanthus</taxon>
    </lineage>
</organism>
<protein>
    <submittedName>
        <fullName evidence="1">Uncharacterized protein</fullName>
    </submittedName>
</protein>
<dbReference type="EMBL" id="CM042032">
    <property type="protein sequence ID" value="KAI3777258.1"/>
    <property type="molecule type" value="Genomic_DNA"/>
</dbReference>
<comment type="caution">
    <text evidence="1">The sequence shown here is derived from an EMBL/GenBank/DDBJ whole genome shotgun (WGS) entry which is preliminary data.</text>
</comment>
<gene>
    <name evidence="1" type="ORF">L1987_47056</name>
</gene>
<name>A0ACB9G2J4_9ASTR</name>
<sequence>MESSEPYRTSKSVADSTKAQAETELFDARRTVQDLALKIEESNSRAKVMRQKQQKPLKWQEQEHEVSLKNKEDYRYAQVVKEIEHITHELDKLKLDMTRVLKEKRHANSTFKASSSKKSTLMSAVERIRKEIQEIDEEHVLVELARIEAVKEQELIEAQRKEEANRYQIQLEEVKKKVKEIDQQDELKQELQLTLYNVNLLENELTRVKETKWSPHLLQTVTEELETAKTELDSIKREGFDIMASMDVIRNELKRVREEKSRLEKEEEKRDLTIETLNSKMLKGKAKLESVTATTEKANSVASNLSLTVEQLRAETETTKKEKQLIIHEIGKIKMEIPKTESEIELSEERLEAVMEELKTTKSSEFTALENLKNLIDSTIRARELTSINSSTITITSFEYEYLTGKASGAEEIADKKVAAAQAWMEALKANEKEILMKIKMAEKQIREVSVEAEDDGRDVYGTESGGRRRTVDGASNRWGQYGAKALASPRRSMYKLGSMTPGKRTRSQKLLSPATRQAIRSASFTKKREKVSRNLAKLLDENDEMGE</sequence>
<accession>A0ACB9G2J4</accession>
<reference evidence="1 2" key="2">
    <citation type="journal article" date="2022" name="Mol. Ecol. Resour.">
        <title>The genomes of chicory, endive, great burdock and yacon provide insights into Asteraceae paleo-polyploidization history and plant inulin production.</title>
        <authorList>
            <person name="Fan W."/>
            <person name="Wang S."/>
            <person name="Wang H."/>
            <person name="Wang A."/>
            <person name="Jiang F."/>
            <person name="Liu H."/>
            <person name="Zhao H."/>
            <person name="Xu D."/>
            <person name="Zhang Y."/>
        </authorList>
    </citation>
    <scope>NUCLEOTIDE SEQUENCE [LARGE SCALE GENOMIC DNA]</scope>
    <source>
        <strain evidence="2">cv. Yunnan</strain>
        <tissue evidence="1">Leaves</tissue>
    </source>
</reference>
<proteinExistence type="predicted"/>